<gene>
    <name evidence="3" type="ORF">D0865_16069</name>
</gene>
<dbReference type="AlphaFoldDB" id="A0A3M7AIS2"/>
<proteinExistence type="predicted"/>
<evidence type="ECO:0000313" key="3">
    <source>
        <dbReference type="EMBL" id="RMY27219.1"/>
    </source>
</evidence>
<dbReference type="GO" id="GO:0051015">
    <property type="term" value="F:actin filament binding"/>
    <property type="evidence" value="ECO:0007669"/>
    <property type="project" value="TreeGrafter"/>
</dbReference>
<dbReference type="Pfam" id="PF00596">
    <property type="entry name" value="Aldolase_II"/>
    <property type="match status" value="1"/>
</dbReference>
<dbReference type="GO" id="GO:0005856">
    <property type="term" value="C:cytoskeleton"/>
    <property type="evidence" value="ECO:0007669"/>
    <property type="project" value="TreeGrafter"/>
</dbReference>
<dbReference type="EMBL" id="QWIN01002975">
    <property type="protein sequence ID" value="RMY27219.1"/>
    <property type="molecule type" value="Genomic_DNA"/>
</dbReference>
<feature type="region of interest" description="Disordered" evidence="1">
    <location>
        <begin position="1"/>
        <end position="32"/>
    </location>
</feature>
<evidence type="ECO:0000256" key="1">
    <source>
        <dbReference type="SAM" id="MobiDB-lite"/>
    </source>
</evidence>
<dbReference type="Gene3D" id="3.40.225.10">
    <property type="entry name" value="Class II aldolase/adducin N-terminal domain"/>
    <property type="match status" value="2"/>
</dbReference>
<dbReference type="FunFam" id="3.40.225.10:FF:000009">
    <property type="entry name" value="Class II aldolase/adducin N-terminal"/>
    <property type="match status" value="1"/>
</dbReference>
<feature type="domain" description="Class II aldolase/adducin N-terminal" evidence="2">
    <location>
        <begin position="63"/>
        <end position="247"/>
    </location>
</feature>
<dbReference type="SUPFAM" id="SSF53639">
    <property type="entry name" value="AraD/HMP-PK domain-like"/>
    <property type="match status" value="1"/>
</dbReference>
<dbReference type="InterPro" id="IPR001303">
    <property type="entry name" value="Aldolase_II/adducin_N"/>
</dbReference>
<sequence>MAPSLPDLPSDHHEDTVDGKIITGDDHSTRAKKSPLEMISQGACLPGIPQHPTFQEHRQWMLEKMALSFRVFARKGYTDGLAGHISVRDPEWPHTFWTNPLAKHYGLMKASDMILVDYSGKPVGANGAGFQIHSAIHKRRPDVAAAAHTHSPYGLAWSPFGRPLEMLTQNAAYLYDDAQGVYDDFGGVVFTEKEGEKIGDALGPKGKGLMLRNHGLLTVGNTVDEACFLMTLSKYSPTLHRAASAPHGFRRDLTHILVERCCQVQLLAEAAAANGVPKTYLSDEAAKYTFEMSSTPETLYWEAQPDLEFEAHMCNGDHRG</sequence>
<dbReference type="SMART" id="SM01007">
    <property type="entry name" value="Aldolase_II"/>
    <property type="match status" value="1"/>
</dbReference>
<protein>
    <recommendedName>
        <fullName evidence="2">Class II aldolase/adducin N-terminal domain-containing protein</fullName>
    </recommendedName>
</protein>
<accession>A0A3M7AIS2</accession>
<dbReference type="InterPro" id="IPR036409">
    <property type="entry name" value="Aldolase_II/adducin_N_sf"/>
</dbReference>
<evidence type="ECO:0000313" key="4">
    <source>
        <dbReference type="Proteomes" id="UP000270230"/>
    </source>
</evidence>
<feature type="compositionally biased region" description="Basic and acidic residues" evidence="1">
    <location>
        <begin position="9"/>
        <end position="29"/>
    </location>
</feature>
<dbReference type="InterPro" id="IPR051017">
    <property type="entry name" value="Aldolase-II_Adducin_sf"/>
</dbReference>
<dbReference type="OrthoDB" id="3238794at2759"/>
<name>A0A3M7AIS2_HORWE</name>
<reference evidence="3 4" key="1">
    <citation type="journal article" date="2018" name="BMC Genomics">
        <title>Genomic evidence for intraspecific hybridization in a clonal and extremely halotolerant yeast.</title>
        <authorList>
            <person name="Gostincar C."/>
            <person name="Stajich J.E."/>
            <person name="Zupancic J."/>
            <person name="Zalar P."/>
            <person name="Gunde-Cimerman N."/>
        </authorList>
    </citation>
    <scope>NUCLEOTIDE SEQUENCE [LARGE SCALE GENOMIC DNA]</scope>
    <source>
        <strain evidence="3 4">EXF-151</strain>
    </source>
</reference>
<dbReference type="PANTHER" id="PTHR10672:SF25">
    <property type="entry name" value="MEIOTICALLY UP-REGULATED GENE 14 PROTEIN"/>
    <property type="match status" value="1"/>
</dbReference>
<comment type="caution">
    <text evidence="3">The sequence shown here is derived from an EMBL/GenBank/DDBJ whole genome shotgun (WGS) entry which is preliminary data.</text>
</comment>
<evidence type="ECO:0000259" key="2">
    <source>
        <dbReference type="SMART" id="SM01007"/>
    </source>
</evidence>
<organism evidence="3 4">
    <name type="scientific">Hortaea werneckii</name>
    <name type="common">Black yeast</name>
    <name type="synonym">Cladosporium werneckii</name>
    <dbReference type="NCBI Taxonomy" id="91943"/>
    <lineage>
        <taxon>Eukaryota</taxon>
        <taxon>Fungi</taxon>
        <taxon>Dikarya</taxon>
        <taxon>Ascomycota</taxon>
        <taxon>Pezizomycotina</taxon>
        <taxon>Dothideomycetes</taxon>
        <taxon>Dothideomycetidae</taxon>
        <taxon>Mycosphaerellales</taxon>
        <taxon>Teratosphaeriaceae</taxon>
        <taxon>Hortaea</taxon>
    </lineage>
</organism>
<dbReference type="Proteomes" id="UP000270230">
    <property type="component" value="Unassembled WGS sequence"/>
</dbReference>
<dbReference type="PANTHER" id="PTHR10672">
    <property type="entry name" value="ADDUCIN"/>
    <property type="match status" value="1"/>
</dbReference>